<evidence type="ECO:0000256" key="1">
    <source>
        <dbReference type="SAM" id="MobiDB-lite"/>
    </source>
</evidence>
<feature type="region of interest" description="Disordered" evidence="1">
    <location>
        <begin position="1"/>
        <end position="20"/>
    </location>
</feature>
<reference evidence="2 3" key="1">
    <citation type="journal article" date="2021" name="Arch. Microbiol.">
        <title>Thalassobius aquimarinus sp. nov., isolated from the Sea of Japan seashore.</title>
        <authorList>
            <person name="Kurilenko V.V."/>
            <person name="Romanenko L.A."/>
            <person name="Chernysheva N.Y."/>
            <person name="Velansky P.V."/>
            <person name="Tekutyeva L.A."/>
            <person name="Isaeva M.P."/>
            <person name="Mikhailov V.V."/>
        </authorList>
    </citation>
    <scope>NUCLEOTIDE SEQUENCE [LARGE SCALE GENOMIC DNA]</scope>
    <source>
        <strain evidence="2 3">KMM 8518</strain>
    </source>
</reference>
<name>A0ABS5HX28_9RHOB</name>
<protein>
    <submittedName>
        <fullName evidence="2">RebB family R body protein</fullName>
    </submittedName>
</protein>
<dbReference type="RefSeq" id="WP_212703052.1">
    <property type="nucleotide sequence ID" value="NZ_JADMKU010000030.1"/>
</dbReference>
<proteinExistence type="predicted"/>
<comment type="caution">
    <text evidence="2">The sequence shown here is derived from an EMBL/GenBank/DDBJ whole genome shotgun (WGS) entry which is preliminary data.</text>
</comment>
<keyword evidence="3" id="KW-1185">Reference proteome</keyword>
<evidence type="ECO:0000313" key="3">
    <source>
        <dbReference type="Proteomes" id="UP001195941"/>
    </source>
</evidence>
<accession>A0ABS5HX28</accession>
<dbReference type="Proteomes" id="UP001195941">
    <property type="component" value="Unassembled WGS sequence"/>
</dbReference>
<gene>
    <name evidence="2" type="ORF">IT775_20120</name>
</gene>
<sequence length="54" mass="6157">MQNAVAQVQNSQSIQQAQTATGVASLLKRRSHCPHMKRLHKKRFRNFIELGKAL</sequence>
<evidence type="ECO:0000313" key="2">
    <source>
        <dbReference type="EMBL" id="MBR9653429.1"/>
    </source>
</evidence>
<dbReference type="EMBL" id="JADMKU010000030">
    <property type="protein sequence ID" value="MBR9653429.1"/>
    <property type="molecule type" value="Genomic_DNA"/>
</dbReference>
<organism evidence="2 3">
    <name type="scientific">Thalassovita aquimarina</name>
    <dbReference type="NCBI Taxonomy" id="2785917"/>
    <lineage>
        <taxon>Bacteria</taxon>
        <taxon>Pseudomonadati</taxon>
        <taxon>Pseudomonadota</taxon>
        <taxon>Alphaproteobacteria</taxon>
        <taxon>Rhodobacterales</taxon>
        <taxon>Roseobacteraceae</taxon>
        <taxon>Thalassovita</taxon>
    </lineage>
</organism>